<keyword evidence="1" id="KW-1133">Transmembrane helix</keyword>
<dbReference type="Proteomes" id="UP001305414">
    <property type="component" value="Unassembled WGS sequence"/>
</dbReference>
<evidence type="ECO:0000313" key="3">
    <source>
        <dbReference type="Proteomes" id="UP001305414"/>
    </source>
</evidence>
<gene>
    <name evidence="2" type="ORF">RRF57_004071</name>
</gene>
<name>A0AAN7Z878_9PEZI</name>
<dbReference type="AlphaFoldDB" id="A0AAN7Z878"/>
<feature type="transmembrane region" description="Helical" evidence="1">
    <location>
        <begin position="74"/>
        <end position="94"/>
    </location>
</feature>
<evidence type="ECO:0000256" key="1">
    <source>
        <dbReference type="SAM" id="Phobius"/>
    </source>
</evidence>
<keyword evidence="1" id="KW-0812">Transmembrane</keyword>
<keyword evidence="3" id="KW-1185">Reference proteome</keyword>
<protein>
    <submittedName>
        <fullName evidence="2">Uncharacterized protein</fullName>
    </submittedName>
</protein>
<evidence type="ECO:0000313" key="2">
    <source>
        <dbReference type="EMBL" id="KAK5628356.1"/>
    </source>
</evidence>
<keyword evidence="1" id="KW-0472">Membrane</keyword>
<dbReference type="EMBL" id="JAWHQM010000008">
    <property type="protein sequence ID" value="KAK5628356.1"/>
    <property type="molecule type" value="Genomic_DNA"/>
</dbReference>
<proteinExistence type="predicted"/>
<comment type="caution">
    <text evidence="2">The sequence shown here is derived from an EMBL/GenBank/DDBJ whole genome shotgun (WGS) entry which is preliminary data.</text>
</comment>
<reference evidence="2 3" key="1">
    <citation type="submission" date="2023-10" db="EMBL/GenBank/DDBJ databases">
        <title>Draft genome sequence of Xylaria bambusicola isolate GMP-LS, the root and basal stem rot pathogen of sugarcane in Indonesia.</title>
        <authorList>
            <person name="Selvaraj P."/>
            <person name="Muralishankar V."/>
            <person name="Muruganantham S."/>
            <person name="Sp S."/>
            <person name="Haryani S."/>
            <person name="Lau K.J.X."/>
            <person name="Naqvi N.I."/>
        </authorList>
    </citation>
    <scope>NUCLEOTIDE SEQUENCE [LARGE SCALE GENOMIC DNA]</scope>
    <source>
        <strain evidence="2">GMP-LS</strain>
    </source>
</reference>
<accession>A0AAN7Z878</accession>
<sequence>MLCAVNLIVGMLGEESSSRSINTLDGTSCAKKFNSLLTDFFKFLDKDQAPGFLESPSPVFTQAMGITDGLLGPILGGVLGFLGAVVAAIVAFALTRLNRTRLMDEEHTC</sequence>
<organism evidence="2 3">
    <name type="scientific">Xylaria bambusicola</name>
    <dbReference type="NCBI Taxonomy" id="326684"/>
    <lineage>
        <taxon>Eukaryota</taxon>
        <taxon>Fungi</taxon>
        <taxon>Dikarya</taxon>
        <taxon>Ascomycota</taxon>
        <taxon>Pezizomycotina</taxon>
        <taxon>Sordariomycetes</taxon>
        <taxon>Xylariomycetidae</taxon>
        <taxon>Xylariales</taxon>
        <taxon>Xylariaceae</taxon>
        <taxon>Xylaria</taxon>
    </lineage>
</organism>